<keyword evidence="1" id="KW-0812">Transmembrane</keyword>
<dbReference type="EMBL" id="JADKNH010000011">
    <property type="protein sequence ID" value="MBF4694901.1"/>
    <property type="molecule type" value="Genomic_DNA"/>
</dbReference>
<sequence length="470" mass="53882">MKIIIKKQKKAYEKWLKIVVVLGLFILGYFVMQPKVEIVERSTVEVPQVSEDVVRVKSEVFIHGFESYIKDIRWIDNQILVMKTNKGTQKDSEFEVDLDDLSVNLVNLDDFEVPTITINDMIIEHFAVLDESPTRALYYIDQEDLRGIYAYDGEGNYLFITNKMKVGSNEIPLIKLSENGNKMLYVEASTDRLVTYDFTTQKKKILSPVVTEKAFYENCILSPDGGYIIVIATDDTASFSCYGADSGKLYVDKIEGIDPNFSRESDRLYYFYTGDMTSDFTGQRLGVVTLDKRNIAYLTSNSDEVFFKRMLPVENNQLIYLVGINENDYFIIDQVVIYSPETNEKKSISALKGMQIHKDCNFDINGQIFLLPEADNQLTLLNLETQAVQNFYDLTRLSQDALYIKNSEGFLLGYGNTIYRINQNGKSMIYQYEGTYVDSSISPEGDKMLIVSQDEEEFNCVITFKLGINY</sequence>
<proteinExistence type="predicted"/>
<dbReference type="RefSeq" id="WP_194703139.1">
    <property type="nucleotide sequence ID" value="NZ_JADKNH010000011.1"/>
</dbReference>
<dbReference type="Proteomes" id="UP000614200">
    <property type="component" value="Unassembled WGS sequence"/>
</dbReference>
<accession>A0ABR9ZWS8</accession>
<keyword evidence="1" id="KW-1133">Transmembrane helix</keyword>
<evidence type="ECO:0000313" key="2">
    <source>
        <dbReference type="EMBL" id="MBF4694901.1"/>
    </source>
</evidence>
<reference evidence="2 3" key="1">
    <citation type="submission" date="2020-11" db="EMBL/GenBank/DDBJ databases">
        <title>Fusibacter basophilias sp. nov.</title>
        <authorList>
            <person name="Qiu D."/>
        </authorList>
    </citation>
    <scope>NUCLEOTIDE SEQUENCE [LARGE SCALE GENOMIC DNA]</scope>
    <source>
        <strain evidence="2 3">Q10-2</strain>
    </source>
</reference>
<name>A0ABR9ZWS8_9FIRM</name>
<dbReference type="SUPFAM" id="SSF69322">
    <property type="entry name" value="Tricorn protease domain 2"/>
    <property type="match status" value="1"/>
</dbReference>
<gene>
    <name evidence="2" type="ORF">ISU02_17510</name>
</gene>
<evidence type="ECO:0000313" key="3">
    <source>
        <dbReference type="Proteomes" id="UP000614200"/>
    </source>
</evidence>
<evidence type="ECO:0000256" key="1">
    <source>
        <dbReference type="SAM" id="Phobius"/>
    </source>
</evidence>
<organism evidence="2 3">
    <name type="scientific">Fusibacter ferrireducens</name>
    <dbReference type="NCBI Taxonomy" id="2785058"/>
    <lineage>
        <taxon>Bacteria</taxon>
        <taxon>Bacillati</taxon>
        <taxon>Bacillota</taxon>
        <taxon>Clostridia</taxon>
        <taxon>Eubacteriales</taxon>
        <taxon>Eubacteriales Family XII. Incertae Sedis</taxon>
        <taxon>Fusibacter</taxon>
    </lineage>
</organism>
<keyword evidence="1" id="KW-0472">Membrane</keyword>
<feature type="transmembrane region" description="Helical" evidence="1">
    <location>
        <begin position="15"/>
        <end position="32"/>
    </location>
</feature>
<comment type="caution">
    <text evidence="2">The sequence shown here is derived from an EMBL/GenBank/DDBJ whole genome shotgun (WGS) entry which is preliminary data.</text>
</comment>
<protein>
    <submittedName>
        <fullName evidence="2">Uncharacterized protein</fullName>
    </submittedName>
</protein>
<keyword evidence="3" id="KW-1185">Reference proteome</keyword>